<keyword evidence="2" id="KW-1185">Reference proteome</keyword>
<proteinExistence type="predicted"/>
<name>A0A0K0FFY1_STRVS</name>
<dbReference type="PANTHER" id="PTHR22891">
    <property type="entry name" value="EUKARYOTIC TRANSLATION INITIATION FACTOR 2C"/>
    <property type="match status" value="1"/>
</dbReference>
<reference evidence="2" key="1">
    <citation type="submission" date="2014-07" db="EMBL/GenBank/DDBJ databases">
        <authorList>
            <person name="Martin A.A"/>
            <person name="De Silva N."/>
        </authorList>
    </citation>
    <scope>NUCLEOTIDE SEQUENCE</scope>
</reference>
<protein>
    <submittedName>
        <fullName evidence="3">Protein argonaute-2 (inferred by orthology to a D. melanogaster protein)</fullName>
    </submittedName>
</protein>
<dbReference type="PROSITE" id="PS50821">
    <property type="entry name" value="PAZ"/>
    <property type="match status" value="1"/>
</dbReference>
<dbReference type="InterPro" id="IPR003100">
    <property type="entry name" value="PAZ_dom"/>
</dbReference>
<dbReference type="InterPro" id="IPR036085">
    <property type="entry name" value="PAZ_dom_sf"/>
</dbReference>
<evidence type="ECO:0000313" key="2">
    <source>
        <dbReference type="Proteomes" id="UP000035680"/>
    </source>
</evidence>
<sequence length="307" mass="35909">MYIRFEKAKHLPIVLSNTYNTTFCESNTFLSLMVTQFSKYSFSQNYNKSCTGIGNELYFRPPTAESDSFSLDFVRQIWPSLCFSILLGPRGIPLIFNCCINGVERKKIDMSNVSMNEKQRQNLTNILKGLNLTVEYNKSREFTIFKVTDKIPEKTFFDKNGNKMSILEYFNQQYNIRLWYPKLPFIKMNSEKTNFLIPKELVKISEKPQKIRQKLEKKLTAKMIKKCTKSPSALFKGINTNLDVVKKDANDVFRVFKAIIGNQIKTVDKVLPKIEVKYPVDAKKREFYDKNLKNFLYDIVILDRSVH</sequence>
<dbReference type="Pfam" id="PF02170">
    <property type="entry name" value="PAZ"/>
    <property type="match status" value="1"/>
</dbReference>
<dbReference type="SUPFAM" id="SSF101690">
    <property type="entry name" value="PAZ domain"/>
    <property type="match status" value="1"/>
</dbReference>
<dbReference type="SMART" id="SM00949">
    <property type="entry name" value="PAZ"/>
    <property type="match status" value="1"/>
</dbReference>
<organism evidence="2 3">
    <name type="scientific">Strongyloides venezuelensis</name>
    <name type="common">Threadworm</name>
    <dbReference type="NCBI Taxonomy" id="75913"/>
    <lineage>
        <taxon>Eukaryota</taxon>
        <taxon>Metazoa</taxon>
        <taxon>Ecdysozoa</taxon>
        <taxon>Nematoda</taxon>
        <taxon>Chromadorea</taxon>
        <taxon>Rhabditida</taxon>
        <taxon>Tylenchina</taxon>
        <taxon>Panagrolaimomorpha</taxon>
        <taxon>Strongyloidoidea</taxon>
        <taxon>Strongyloididae</taxon>
        <taxon>Strongyloides</taxon>
    </lineage>
</organism>
<evidence type="ECO:0000259" key="1">
    <source>
        <dbReference type="PROSITE" id="PS50821"/>
    </source>
</evidence>
<dbReference type="Proteomes" id="UP000035680">
    <property type="component" value="Unassembled WGS sequence"/>
</dbReference>
<feature type="domain" description="PAZ" evidence="1">
    <location>
        <begin position="102"/>
        <end position="206"/>
    </location>
</feature>
<dbReference type="CDD" id="cd02846">
    <property type="entry name" value="PAZ_argonaute_like"/>
    <property type="match status" value="1"/>
</dbReference>
<reference evidence="3" key="2">
    <citation type="submission" date="2015-08" db="UniProtKB">
        <authorList>
            <consortium name="WormBaseParasite"/>
        </authorList>
    </citation>
    <scope>IDENTIFICATION</scope>
</reference>
<evidence type="ECO:0000313" key="3">
    <source>
        <dbReference type="WBParaSite" id="SVE_0777800.1"/>
    </source>
</evidence>
<dbReference type="Gene3D" id="2.170.260.10">
    <property type="entry name" value="paz domain"/>
    <property type="match status" value="1"/>
</dbReference>
<dbReference type="GO" id="GO:0003723">
    <property type="term" value="F:RNA binding"/>
    <property type="evidence" value="ECO:0007669"/>
    <property type="project" value="InterPro"/>
</dbReference>
<accession>A0A0K0FFY1</accession>
<dbReference type="AlphaFoldDB" id="A0A0K0FFY1"/>
<dbReference type="WBParaSite" id="SVE_0777800.1">
    <property type="protein sequence ID" value="SVE_0777800.1"/>
    <property type="gene ID" value="SVE_0777800"/>
</dbReference>
<dbReference type="STRING" id="75913.A0A0K0FFY1"/>